<evidence type="ECO:0000313" key="2">
    <source>
        <dbReference type="Proteomes" id="UP000050920"/>
    </source>
</evidence>
<dbReference type="EMBL" id="AYGX02000170">
    <property type="protein sequence ID" value="KRO23084.1"/>
    <property type="molecule type" value="Genomic_DNA"/>
</dbReference>
<dbReference type="AlphaFoldDB" id="A0A0R2NCN0"/>
<gene>
    <name evidence="1" type="ORF">DY78_GL001853</name>
</gene>
<accession>A0A0R2NCN0</accession>
<name>A0A0R2NCN0_9LACO</name>
<sequence>MTTYFLINRQDYFAAGFIVNDGVAYIDTTTSFSAAASVKRATATVAKAGLYAQALAHPTPGSERTVLTDDERTQLTKQLDTQFQVISTENLQSC</sequence>
<dbReference type="RefSeq" id="WP_024624818.1">
    <property type="nucleotide sequence ID" value="NZ_AYGX02000170.1"/>
</dbReference>
<protein>
    <submittedName>
        <fullName evidence="1">Uncharacterized protein</fullName>
    </submittedName>
</protein>
<proteinExistence type="predicted"/>
<keyword evidence="2" id="KW-1185">Reference proteome</keyword>
<dbReference type="Proteomes" id="UP000050920">
    <property type="component" value="Unassembled WGS sequence"/>
</dbReference>
<reference evidence="1 2" key="1">
    <citation type="journal article" date="2015" name="Genome Announc.">
        <title>Expanding the biotechnology potential of lactobacilli through comparative genomics of 213 strains and associated genera.</title>
        <authorList>
            <person name="Sun Z."/>
            <person name="Harris H.M."/>
            <person name="McCann A."/>
            <person name="Guo C."/>
            <person name="Argimon S."/>
            <person name="Zhang W."/>
            <person name="Yang X."/>
            <person name="Jeffery I.B."/>
            <person name="Cooney J.C."/>
            <person name="Kagawa T.F."/>
            <person name="Liu W."/>
            <person name="Song Y."/>
            <person name="Salvetti E."/>
            <person name="Wrobel A."/>
            <person name="Rasinkangas P."/>
            <person name="Parkhill J."/>
            <person name="Rea M.C."/>
            <person name="O'Sullivan O."/>
            <person name="Ritari J."/>
            <person name="Douillard F.P."/>
            <person name="Paul Ross R."/>
            <person name="Yang R."/>
            <person name="Briner A.E."/>
            <person name="Felis G.E."/>
            <person name="de Vos W.M."/>
            <person name="Barrangou R."/>
            <person name="Klaenhammer T.R."/>
            <person name="Caufield P.W."/>
            <person name="Cui Y."/>
            <person name="Zhang H."/>
            <person name="O'Toole P.W."/>
        </authorList>
    </citation>
    <scope>NUCLEOTIDE SEQUENCE [LARGE SCALE GENOMIC DNA]</scope>
    <source>
        <strain evidence="1 2">DSM 21115</strain>
    </source>
</reference>
<comment type="caution">
    <text evidence="1">The sequence shown here is derived from an EMBL/GenBank/DDBJ whole genome shotgun (WGS) entry which is preliminary data.</text>
</comment>
<evidence type="ECO:0000313" key="1">
    <source>
        <dbReference type="EMBL" id="KRO23084.1"/>
    </source>
</evidence>
<organism evidence="1 2">
    <name type="scientific">Lactiplantibacillus fabifermentans DSM 21115</name>
    <dbReference type="NCBI Taxonomy" id="1413187"/>
    <lineage>
        <taxon>Bacteria</taxon>
        <taxon>Bacillati</taxon>
        <taxon>Bacillota</taxon>
        <taxon>Bacilli</taxon>
        <taxon>Lactobacillales</taxon>
        <taxon>Lactobacillaceae</taxon>
        <taxon>Lactiplantibacillus</taxon>
    </lineage>
</organism>